<feature type="domain" description="Heterokaryon incompatibility" evidence="1">
    <location>
        <begin position="20"/>
        <end position="105"/>
    </location>
</feature>
<dbReference type="Proteomes" id="UP001232148">
    <property type="component" value="Unassembled WGS sequence"/>
</dbReference>
<organism evidence="3 4">
    <name type="scientific">Colletotrichum zoysiae</name>
    <dbReference type="NCBI Taxonomy" id="1216348"/>
    <lineage>
        <taxon>Eukaryota</taxon>
        <taxon>Fungi</taxon>
        <taxon>Dikarya</taxon>
        <taxon>Ascomycota</taxon>
        <taxon>Pezizomycotina</taxon>
        <taxon>Sordariomycetes</taxon>
        <taxon>Hypocreomycetidae</taxon>
        <taxon>Glomerellales</taxon>
        <taxon>Glomerellaceae</taxon>
        <taxon>Colletotrichum</taxon>
        <taxon>Colletotrichum graminicola species complex</taxon>
    </lineage>
</organism>
<dbReference type="AlphaFoldDB" id="A0AAD9M9A5"/>
<dbReference type="PANTHER" id="PTHR10622">
    <property type="entry name" value="HET DOMAIN-CONTAINING PROTEIN"/>
    <property type="match status" value="1"/>
</dbReference>
<feature type="domain" description="DUF8212" evidence="2">
    <location>
        <begin position="228"/>
        <end position="251"/>
    </location>
</feature>
<comment type="caution">
    <text evidence="3">The sequence shown here is derived from an EMBL/GenBank/DDBJ whole genome shotgun (WGS) entry which is preliminary data.</text>
</comment>
<evidence type="ECO:0000313" key="3">
    <source>
        <dbReference type="EMBL" id="KAK2034890.1"/>
    </source>
</evidence>
<evidence type="ECO:0000259" key="1">
    <source>
        <dbReference type="Pfam" id="PF06985"/>
    </source>
</evidence>
<name>A0AAD9M9A5_9PEZI</name>
<dbReference type="Pfam" id="PF26640">
    <property type="entry name" value="DUF8212"/>
    <property type="match status" value="1"/>
</dbReference>
<dbReference type="InterPro" id="IPR058525">
    <property type="entry name" value="DUF8212"/>
</dbReference>
<dbReference type="InterPro" id="IPR010730">
    <property type="entry name" value="HET"/>
</dbReference>
<evidence type="ECO:0000313" key="4">
    <source>
        <dbReference type="Proteomes" id="UP001232148"/>
    </source>
</evidence>
<sequence>MWLINTATLRLHENPPSAVYAILSHTWEAEEVSFRDMEDLEKASKKKGFTKIVKACEIAHASGIEWAWVDTCCIDKSSSAELTESINSMWRWYKDAEICYAFLSDLPAAHSIVDPFLQRRATFEHLKSCRWFTRGWTLQELLAPTNIDLFDSSWKQRGTKASLQYELSILTGIHYDVLGDSRLIYQIPVACRMSWAACRQTTRDEDRAYSLFGIFDVNLPLIYGEGSKAFTRLQEAILQNSTDLSIFAWDANDDGQLYTGLLAGSPSDYADCCGIRPCGTVTYERLSDIQITNKGIRQEVDLCI</sequence>
<proteinExistence type="predicted"/>
<accession>A0AAD9M9A5</accession>
<protein>
    <submittedName>
        <fullName evidence="3">HET-domain-containing protein</fullName>
    </submittedName>
</protein>
<dbReference type="EMBL" id="MU842811">
    <property type="protein sequence ID" value="KAK2034890.1"/>
    <property type="molecule type" value="Genomic_DNA"/>
</dbReference>
<dbReference type="PANTHER" id="PTHR10622:SF12">
    <property type="entry name" value="HET DOMAIN-CONTAINING PROTEIN"/>
    <property type="match status" value="1"/>
</dbReference>
<dbReference type="Pfam" id="PF06985">
    <property type="entry name" value="HET"/>
    <property type="match status" value="1"/>
</dbReference>
<evidence type="ECO:0000259" key="2">
    <source>
        <dbReference type="Pfam" id="PF26640"/>
    </source>
</evidence>
<reference evidence="3" key="1">
    <citation type="submission" date="2021-06" db="EMBL/GenBank/DDBJ databases">
        <title>Comparative genomics, transcriptomics and evolutionary studies reveal genomic signatures of adaptation to plant cell wall in hemibiotrophic fungi.</title>
        <authorList>
            <consortium name="DOE Joint Genome Institute"/>
            <person name="Baroncelli R."/>
            <person name="Diaz J.F."/>
            <person name="Benocci T."/>
            <person name="Peng M."/>
            <person name="Battaglia E."/>
            <person name="Haridas S."/>
            <person name="Andreopoulos W."/>
            <person name="Labutti K."/>
            <person name="Pangilinan J."/>
            <person name="Floch G.L."/>
            <person name="Makela M.R."/>
            <person name="Henrissat B."/>
            <person name="Grigoriev I.V."/>
            <person name="Crouch J.A."/>
            <person name="De Vries R.P."/>
            <person name="Sukno S.A."/>
            <person name="Thon M.R."/>
        </authorList>
    </citation>
    <scope>NUCLEOTIDE SEQUENCE</scope>
    <source>
        <strain evidence="3">MAFF235873</strain>
    </source>
</reference>
<keyword evidence="4" id="KW-1185">Reference proteome</keyword>
<gene>
    <name evidence="3" type="ORF">LX32DRAFT_715929</name>
</gene>